<dbReference type="EMBL" id="CP093442">
    <property type="protein sequence ID" value="UOF00761.1"/>
    <property type="molecule type" value="Genomic_DNA"/>
</dbReference>
<organism evidence="1 2">
    <name type="scientific">Bdellovibrio reynosensis</name>
    <dbReference type="NCBI Taxonomy" id="2835041"/>
    <lineage>
        <taxon>Bacteria</taxon>
        <taxon>Pseudomonadati</taxon>
        <taxon>Bdellovibrionota</taxon>
        <taxon>Bdellovibrionia</taxon>
        <taxon>Bdellovibrionales</taxon>
        <taxon>Pseudobdellovibrionaceae</taxon>
        <taxon>Bdellovibrio</taxon>
    </lineage>
</organism>
<keyword evidence="2" id="KW-1185">Reference proteome</keyword>
<proteinExistence type="predicted"/>
<dbReference type="InterPro" id="IPR036567">
    <property type="entry name" value="RHF-like"/>
</dbReference>
<dbReference type="RefSeq" id="WP_243536935.1">
    <property type="nucleotide sequence ID" value="NZ_CP093442.1"/>
</dbReference>
<sequence>MTNLPNPTIELIENNPEVKSYIYQMIAEFEGFVTQQTVISVVARDPKKLAIQYETEGKEFTKEGLKKLFRIAIVLNEADASVEAEGVHEDIYQAIKLAKDNLMLKLVEIQDSVVSQQDRIIEINHYLQHHNLH</sequence>
<dbReference type="Proteomes" id="UP000830116">
    <property type="component" value="Chromosome"/>
</dbReference>
<name>A0ABY4CAP8_9BACT</name>
<dbReference type="Gene3D" id="3.30.160.100">
    <property type="entry name" value="Ribosome hibernation promotion factor-like"/>
    <property type="match status" value="1"/>
</dbReference>
<evidence type="ECO:0000313" key="1">
    <source>
        <dbReference type="EMBL" id="UOF00761.1"/>
    </source>
</evidence>
<dbReference type="SUPFAM" id="SSF69754">
    <property type="entry name" value="Ribosome binding protein Y (YfiA homologue)"/>
    <property type="match status" value="1"/>
</dbReference>
<gene>
    <name evidence="1" type="ORF">MNR06_13745</name>
</gene>
<protein>
    <submittedName>
        <fullName evidence="1">Uncharacterized protein</fullName>
    </submittedName>
</protein>
<accession>A0ABY4CAP8</accession>
<reference evidence="1" key="1">
    <citation type="submission" date="2022-03" db="EMBL/GenBank/DDBJ databases">
        <title>Genome Identification and Characterization of new species Bdellovibrio reynosense LBG001 sp. nov. from a Mexico soil sample.</title>
        <authorList>
            <person name="Camilli A."/>
            <person name="Ajao Y."/>
            <person name="Guo X."/>
        </authorList>
    </citation>
    <scope>NUCLEOTIDE SEQUENCE</scope>
    <source>
        <strain evidence="1">LBG001</strain>
    </source>
</reference>
<evidence type="ECO:0000313" key="2">
    <source>
        <dbReference type="Proteomes" id="UP000830116"/>
    </source>
</evidence>